<sequence length="319" mass="36871">MSPKLSKEAVDDPLWKSVLEQTFVHFLTFFFPEADKIFDLSKKFVYLDKELQSMFPPMPHNKGVRYVDKLVRVSLRGGGEKYVLIHVEAQSAKGHADLALRMYEYYSLIVSKHKVPVTAIAILADSNAGYHPRVYEQEFLGTRFRYEFNSYKILGQDEAALRDNPNPFAVVVLTALMALRHTGADDSQLLDIKHDLYDQMMLRKMDKKERRAIYDFLTYYVQFEKPEMIRKFEEQIKEKQGRSTTVGTREYLLDKAKREGIEQGLVQGIEKGIEQGLEQGKRETLFEIALNLLKKGISIDIIAESTGLAKDQIEKLRYN</sequence>
<accession>A0A5M9GJM7</accession>
<evidence type="ECO:0000313" key="1">
    <source>
        <dbReference type="EMBL" id="KAA8473909.1"/>
    </source>
</evidence>
<organism evidence="1 2">
    <name type="scientific">Arcticibacter tournemirensis</name>
    <dbReference type="NCBI Taxonomy" id="699437"/>
    <lineage>
        <taxon>Bacteria</taxon>
        <taxon>Pseudomonadati</taxon>
        <taxon>Bacteroidota</taxon>
        <taxon>Sphingobacteriia</taxon>
        <taxon>Sphingobacteriales</taxon>
        <taxon>Sphingobacteriaceae</taxon>
        <taxon>Arcticibacter</taxon>
    </lineage>
</organism>
<protein>
    <recommendedName>
        <fullName evidence="3">Rpn family recombination-promoting nuclease/putative transposase</fullName>
    </recommendedName>
</protein>
<dbReference type="EMBL" id="VWNE01000069">
    <property type="protein sequence ID" value="KAA8473909.1"/>
    <property type="molecule type" value="Genomic_DNA"/>
</dbReference>
<comment type="caution">
    <text evidence="1">The sequence shown here is derived from an EMBL/GenBank/DDBJ whole genome shotgun (WGS) entry which is preliminary data.</text>
</comment>
<dbReference type="PANTHER" id="PTHR35586:SF1">
    <property type="entry name" value="SLL1691 PROTEIN"/>
    <property type="match status" value="1"/>
</dbReference>
<proteinExistence type="predicted"/>
<dbReference type="OrthoDB" id="944318at2"/>
<dbReference type="AlphaFoldDB" id="A0A5M9GJM7"/>
<evidence type="ECO:0000313" key="2">
    <source>
        <dbReference type="Proteomes" id="UP000322918"/>
    </source>
</evidence>
<reference evidence="1 2" key="1">
    <citation type="submission" date="2019-09" db="EMBL/GenBank/DDBJ databases">
        <title>Pararcticibacter amylolyticus gen. nov., sp. nov., isolated from a rottenly hemp rope, and reclassification of Pedobacter tournemirensis as Pararcticibacter tournemirensis comb. nov.</title>
        <authorList>
            <person name="Cai Y."/>
        </authorList>
    </citation>
    <scope>NUCLEOTIDE SEQUENCE [LARGE SCALE GENOMIC DNA]</scope>
    <source>
        <strain evidence="1 2">TF5-37.2-LB10</strain>
    </source>
</reference>
<evidence type="ECO:0008006" key="3">
    <source>
        <dbReference type="Google" id="ProtNLM"/>
    </source>
</evidence>
<gene>
    <name evidence="1" type="ORF">F1649_22495</name>
</gene>
<dbReference type="Proteomes" id="UP000322918">
    <property type="component" value="Unassembled WGS sequence"/>
</dbReference>
<name>A0A5M9GJM7_9SPHI</name>
<dbReference type="RefSeq" id="WP_141814026.1">
    <property type="nucleotide sequence ID" value="NZ_VFPL01000001.1"/>
</dbReference>
<dbReference type="PANTHER" id="PTHR35586">
    <property type="entry name" value="SLL1691 PROTEIN"/>
    <property type="match status" value="1"/>
</dbReference>
<keyword evidence="2" id="KW-1185">Reference proteome</keyword>